<keyword evidence="2" id="KW-1185">Reference proteome</keyword>
<name>A0A2S8SC09_9RHOB</name>
<gene>
    <name evidence="1" type="ORF">LX70_00183</name>
</gene>
<dbReference type="PANTHER" id="PTHR35340">
    <property type="entry name" value="PQQ ENZYME REPEAT PROTEIN-RELATED"/>
    <property type="match status" value="1"/>
</dbReference>
<dbReference type="InterPro" id="IPR053143">
    <property type="entry name" value="Arylsulfate_ST"/>
</dbReference>
<evidence type="ECO:0000313" key="2">
    <source>
        <dbReference type="Proteomes" id="UP000238338"/>
    </source>
</evidence>
<organism evidence="1 2">
    <name type="scientific">Albidovulum denitrificans</name>
    <dbReference type="NCBI Taxonomy" id="404881"/>
    <lineage>
        <taxon>Bacteria</taxon>
        <taxon>Pseudomonadati</taxon>
        <taxon>Pseudomonadota</taxon>
        <taxon>Alphaproteobacteria</taxon>
        <taxon>Rhodobacterales</taxon>
        <taxon>Paracoccaceae</taxon>
        <taxon>Albidovulum</taxon>
    </lineage>
</organism>
<evidence type="ECO:0000313" key="1">
    <source>
        <dbReference type="EMBL" id="PQV58371.1"/>
    </source>
</evidence>
<comment type="caution">
    <text evidence="1">The sequence shown here is derived from an EMBL/GenBank/DDBJ whole genome shotgun (WGS) entry which is preliminary data.</text>
</comment>
<dbReference type="Pfam" id="PF14269">
    <property type="entry name" value="Arylsulfotran_2"/>
    <property type="match status" value="1"/>
</dbReference>
<dbReference type="PANTHER" id="PTHR35340:SF5">
    <property type="entry name" value="ASST-DOMAIN-CONTAINING PROTEIN"/>
    <property type="match status" value="1"/>
</dbReference>
<accession>A0A2S8SC09</accession>
<reference evidence="1 2" key="1">
    <citation type="submission" date="2018-02" db="EMBL/GenBank/DDBJ databases">
        <title>Genomic Encyclopedia of Archaeal and Bacterial Type Strains, Phase II (KMG-II): from individual species to whole genera.</title>
        <authorList>
            <person name="Goeker M."/>
        </authorList>
    </citation>
    <scope>NUCLEOTIDE SEQUENCE [LARGE SCALE GENOMIC DNA]</scope>
    <source>
        <strain evidence="1 2">DSM 18921</strain>
    </source>
</reference>
<dbReference type="AlphaFoldDB" id="A0A2S8SC09"/>
<dbReference type="OrthoDB" id="264813at2"/>
<dbReference type="SUPFAM" id="SSF50969">
    <property type="entry name" value="YVTN repeat-like/Quinoprotein amine dehydrogenase"/>
    <property type="match status" value="1"/>
</dbReference>
<dbReference type="Proteomes" id="UP000238338">
    <property type="component" value="Unassembled WGS sequence"/>
</dbReference>
<protein>
    <submittedName>
        <fullName evidence="1">Arylsulfotransferase ASST</fullName>
    </submittedName>
</protein>
<dbReference type="GO" id="GO:0016740">
    <property type="term" value="F:transferase activity"/>
    <property type="evidence" value="ECO:0007669"/>
    <property type="project" value="UniProtKB-KW"/>
</dbReference>
<sequence length="465" mass="52105">MKAPKSDAFARRAFWVAAPLLVVGASFLAGVYSADRKNFAYRAVQTVKSEFKQVLRELPGQMDTDLPETFIRPSRKPGAGVTVNQVGADGELVLLTSFFDGQTGIRLMRRDGTVVADWPVPLSRYITDLDYVGNRAPKTDRNVDIHGAVIEPDGSVTFNYEYVGTVRISRCGDPIWTLHRPGHHSVERAAEGGFWVPGRRYFAAGSPAPEDQFPPFTLKQPKGAFSDDTVQHVSEDGRVIEEHSIMRLLYDSGLEPVLTATGESFWAGEGGHSDLLHVNKIEELPPALAPAFPMFKAGDLLISFRKYNMLAVVDPDTWRVKWHQTGPWRRQHDPEFLPNGQIAMFNNNTYRNSLNTYDRFDPKAPFVTEVGMVDPATGRYTRVYGDRPGEEMLSVIRGKIDPVPAGGFLITEFEAGRAFQIDASGKVVWEYINRFNDDYVLKITEARLYPESYFTVTDWTCPEKG</sequence>
<dbReference type="EMBL" id="PVEP01000001">
    <property type="protein sequence ID" value="PQV58371.1"/>
    <property type="molecule type" value="Genomic_DNA"/>
</dbReference>
<dbReference type="RefSeq" id="WP_105512660.1">
    <property type="nucleotide sequence ID" value="NZ_PVEP01000001.1"/>
</dbReference>
<dbReference type="InterPro" id="IPR011044">
    <property type="entry name" value="Quino_amine_DH_bsu"/>
</dbReference>
<proteinExistence type="predicted"/>
<keyword evidence="1" id="KW-0808">Transferase</keyword>
<dbReference type="InterPro" id="IPR039535">
    <property type="entry name" value="ASST-like"/>
</dbReference>